<name>A0ABY9R7W7_9FLAO</name>
<gene>
    <name evidence="2" type="ORF">RF683_07645</name>
</gene>
<reference evidence="2" key="1">
    <citation type="submission" date="2023-09" db="EMBL/GenBank/DDBJ databases">
        <title>Flavobacterium sp. 20NA77.7 isolated from freshwater.</title>
        <authorList>
            <person name="Le V."/>
            <person name="Ko S.-R."/>
            <person name="Ahn C.-Y."/>
            <person name="Oh H.-M."/>
        </authorList>
    </citation>
    <scope>NUCLEOTIDE SEQUENCE</scope>
    <source>
        <strain evidence="2">20NA77.7</strain>
    </source>
</reference>
<proteinExistence type="predicted"/>
<organism evidence="2 3">
    <name type="scientific">Flavobacterium nakdongensis</name>
    <dbReference type="NCBI Taxonomy" id="3073563"/>
    <lineage>
        <taxon>Bacteria</taxon>
        <taxon>Pseudomonadati</taxon>
        <taxon>Bacteroidota</taxon>
        <taxon>Flavobacteriia</taxon>
        <taxon>Flavobacteriales</taxon>
        <taxon>Flavobacteriaceae</taxon>
        <taxon>Flavobacterium</taxon>
    </lineage>
</organism>
<evidence type="ECO:0000313" key="3">
    <source>
        <dbReference type="Proteomes" id="UP001180481"/>
    </source>
</evidence>
<dbReference type="EMBL" id="CP133721">
    <property type="protein sequence ID" value="WMW77361.1"/>
    <property type="molecule type" value="Genomic_DNA"/>
</dbReference>
<sequence>MKKIPQICVLFFLMLTSANAQTTLNKLSIEGGVGYSGAMQPYLTRYNSNFSGLKHFDIGMRYMINEYYGIKVSFASDKFENDPGGKIGTDLQRYSVEGVMNVGKLFDLTYRTRDNFGVLAHAGVGFATLKPFSAPKAERVGPISIGITPQYRLSDKVALYSDFTFFSNVKQHYRFDGSLIQAPYKTPAIGHYYNFTVGLIFYLGEGRYHSDWY</sequence>
<feature type="chain" id="PRO_5046448615" description="Outer membrane protein beta-barrel domain-containing protein" evidence="1">
    <location>
        <begin position="21"/>
        <end position="213"/>
    </location>
</feature>
<protein>
    <recommendedName>
        <fullName evidence="4">Outer membrane protein beta-barrel domain-containing protein</fullName>
    </recommendedName>
</protein>
<evidence type="ECO:0000256" key="1">
    <source>
        <dbReference type="SAM" id="SignalP"/>
    </source>
</evidence>
<evidence type="ECO:0008006" key="4">
    <source>
        <dbReference type="Google" id="ProtNLM"/>
    </source>
</evidence>
<evidence type="ECO:0000313" key="2">
    <source>
        <dbReference type="EMBL" id="WMW77361.1"/>
    </source>
</evidence>
<keyword evidence="3" id="KW-1185">Reference proteome</keyword>
<keyword evidence="1" id="KW-0732">Signal</keyword>
<dbReference type="RefSeq" id="WP_309531736.1">
    <property type="nucleotide sequence ID" value="NZ_CP133721.1"/>
</dbReference>
<dbReference type="Proteomes" id="UP001180481">
    <property type="component" value="Chromosome"/>
</dbReference>
<feature type="signal peptide" evidence="1">
    <location>
        <begin position="1"/>
        <end position="20"/>
    </location>
</feature>
<accession>A0ABY9R7W7</accession>